<name>A0A8X7W5T5_BRACI</name>
<dbReference type="Proteomes" id="UP000886595">
    <property type="component" value="Unassembled WGS sequence"/>
</dbReference>
<proteinExistence type="predicted"/>
<keyword evidence="3" id="KW-1185">Reference proteome</keyword>
<feature type="region of interest" description="Disordered" evidence="1">
    <location>
        <begin position="1"/>
        <end position="23"/>
    </location>
</feature>
<dbReference type="AlphaFoldDB" id="A0A8X7W5T5"/>
<evidence type="ECO:0000313" key="2">
    <source>
        <dbReference type="EMBL" id="KAG2324453.1"/>
    </source>
</evidence>
<feature type="compositionally biased region" description="Basic and acidic residues" evidence="1">
    <location>
        <begin position="1"/>
        <end position="12"/>
    </location>
</feature>
<reference evidence="2 3" key="1">
    <citation type="submission" date="2020-02" db="EMBL/GenBank/DDBJ databases">
        <authorList>
            <person name="Ma Q."/>
            <person name="Huang Y."/>
            <person name="Song X."/>
            <person name="Pei D."/>
        </authorList>
    </citation>
    <scope>NUCLEOTIDE SEQUENCE [LARGE SCALE GENOMIC DNA]</scope>
    <source>
        <strain evidence="2">Sxm20200214</strain>
        <tissue evidence="2">Leaf</tissue>
    </source>
</reference>
<comment type="caution">
    <text evidence="2">The sequence shown here is derived from an EMBL/GenBank/DDBJ whole genome shotgun (WGS) entry which is preliminary data.</text>
</comment>
<evidence type="ECO:0000313" key="3">
    <source>
        <dbReference type="Proteomes" id="UP000886595"/>
    </source>
</evidence>
<dbReference type="EMBL" id="JAAMPC010000002">
    <property type="protein sequence ID" value="KAG2324453.1"/>
    <property type="molecule type" value="Genomic_DNA"/>
</dbReference>
<evidence type="ECO:0000256" key="1">
    <source>
        <dbReference type="SAM" id="MobiDB-lite"/>
    </source>
</evidence>
<accession>A0A8X7W5T5</accession>
<sequence length="60" mass="7093">MDSGKKLDEVHSQSKQRNKIHGEETHERWWWRQFLMATEPTTGSESVIGIDDEVEWPPEL</sequence>
<gene>
    <name evidence="2" type="ORF">Bca52824_007181</name>
</gene>
<organism evidence="2 3">
    <name type="scientific">Brassica carinata</name>
    <name type="common">Ethiopian mustard</name>
    <name type="synonym">Abyssinian cabbage</name>
    <dbReference type="NCBI Taxonomy" id="52824"/>
    <lineage>
        <taxon>Eukaryota</taxon>
        <taxon>Viridiplantae</taxon>
        <taxon>Streptophyta</taxon>
        <taxon>Embryophyta</taxon>
        <taxon>Tracheophyta</taxon>
        <taxon>Spermatophyta</taxon>
        <taxon>Magnoliopsida</taxon>
        <taxon>eudicotyledons</taxon>
        <taxon>Gunneridae</taxon>
        <taxon>Pentapetalae</taxon>
        <taxon>rosids</taxon>
        <taxon>malvids</taxon>
        <taxon>Brassicales</taxon>
        <taxon>Brassicaceae</taxon>
        <taxon>Brassiceae</taxon>
        <taxon>Brassica</taxon>
    </lineage>
</organism>
<protein>
    <submittedName>
        <fullName evidence="2">Uncharacterized protein</fullName>
    </submittedName>
</protein>